<keyword evidence="1" id="KW-0315">Glutamine amidotransferase</keyword>
<feature type="binding site" evidence="3">
    <location>
        <begin position="68"/>
        <end position="70"/>
    </location>
    <ligand>
        <name>L-glutamine</name>
        <dbReference type="ChEBI" id="CHEBI:58359"/>
    </ligand>
</feature>
<sequence>MTHQSPQRHVVVGVLSLQGSFREHLGHLDELFVQLNSAPEYSKYRFSSRKVREPKDLDGLAGIILVGGESTTISLLLQQTKLLEPLARLIQSGTIGVWGTCAGLILIANHVTNTKVQLGDRKYELIGGLDVSIERNSFGRQVDSFDQELSFPAAGIGSFKCVFIRAPTVTDVIGKTPVVGSNSSVVAKVYTKNEAPVEVISRVERSGKSMVVGVRQGHILGSSFHPELVPDYRFHKWFIDEFVL</sequence>
<dbReference type="Pfam" id="PF01174">
    <property type="entry name" value="SNO"/>
    <property type="match status" value="1"/>
</dbReference>
<feature type="active site" description="Charge relay system" evidence="2">
    <location>
        <position position="225"/>
    </location>
</feature>
<feature type="binding site" evidence="3">
    <location>
        <begin position="164"/>
        <end position="165"/>
    </location>
    <ligand>
        <name>L-glutamine</name>
        <dbReference type="ChEBI" id="CHEBI:58359"/>
    </ligand>
</feature>
<dbReference type="OrthoDB" id="2039at2759"/>
<dbReference type="SUPFAM" id="SSF52317">
    <property type="entry name" value="Class I glutamine amidotransferase-like"/>
    <property type="match status" value="1"/>
</dbReference>
<dbReference type="GeneID" id="70235626"/>
<proteinExistence type="inferred from homology"/>
<protein>
    <recommendedName>
        <fullName evidence="6">Glutaminase</fullName>
    </recommendedName>
</protein>
<accession>A0A9P8T481</accession>
<dbReference type="AlphaFoldDB" id="A0A9P8T481"/>
<name>A0A9P8T481_9ASCO</name>
<dbReference type="Proteomes" id="UP000769157">
    <property type="component" value="Unassembled WGS sequence"/>
</dbReference>
<organism evidence="4 5">
    <name type="scientific">Ogataea philodendri</name>
    <dbReference type="NCBI Taxonomy" id="1378263"/>
    <lineage>
        <taxon>Eukaryota</taxon>
        <taxon>Fungi</taxon>
        <taxon>Dikarya</taxon>
        <taxon>Ascomycota</taxon>
        <taxon>Saccharomycotina</taxon>
        <taxon>Pichiomycetes</taxon>
        <taxon>Pichiales</taxon>
        <taxon>Pichiaceae</taxon>
        <taxon>Ogataea</taxon>
    </lineage>
</organism>
<dbReference type="PIRSF" id="PIRSF005639">
    <property type="entry name" value="Glut_amidoT_SNO"/>
    <property type="match status" value="1"/>
</dbReference>
<dbReference type="PROSITE" id="PS51130">
    <property type="entry name" value="PDXT_SNO_2"/>
    <property type="match status" value="1"/>
</dbReference>
<evidence type="ECO:0000313" key="4">
    <source>
        <dbReference type="EMBL" id="KAH3665476.1"/>
    </source>
</evidence>
<dbReference type="PANTHER" id="PTHR31559">
    <property type="entry name" value="PYRIDOXAL 5'-PHOSPHATE SYNTHASE SUBUNIT SNO"/>
    <property type="match status" value="1"/>
</dbReference>
<reference evidence="4" key="1">
    <citation type="journal article" date="2021" name="Open Biol.">
        <title>Shared evolutionary footprints suggest mitochondrial oxidative damage underlies multiple complex I losses in fungi.</title>
        <authorList>
            <person name="Schikora-Tamarit M.A."/>
            <person name="Marcet-Houben M."/>
            <person name="Nosek J."/>
            <person name="Gabaldon T."/>
        </authorList>
    </citation>
    <scope>NUCLEOTIDE SEQUENCE</scope>
    <source>
        <strain evidence="4">CBS6075</strain>
    </source>
</reference>
<feature type="binding site" evidence="3">
    <location>
        <position position="135"/>
    </location>
    <ligand>
        <name>L-glutamine</name>
        <dbReference type="ChEBI" id="CHEBI:58359"/>
    </ligand>
</feature>
<dbReference type="CDD" id="cd01749">
    <property type="entry name" value="GATase1_PB"/>
    <property type="match status" value="1"/>
</dbReference>
<dbReference type="NCBIfam" id="TIGR03800">
    <property type="entry name" value="PLP_synth_Pdx2"/>
    <property type="match status" value="1"/>
</dbReference>
<evidence type="ECO:0000256" key="1">
    <source>
        <dbReference type="ARBA" id="ARBA00022962"/>
    </source>
</evidence>
<evidence type="ECO:0000256" key="3">
    <source>
        <dbReference type="PIRSR" id="PIRSR005639-2"/>
    </source>
</evidence>
<dbReference type="PANTHER" id="PTHR31559:SF0">
    <property type="entry name" value="PYRIDOXAL 5'-PHOSPHATE SYNTHASE SUBUNIT SNO1-RELATED"/>
    <property type="match status" value="1"/>
</dbReference>
<dbReference type="GO" id="GO:0042823">
    <property type="term" value="P:pyridoxal phosphate biosynthetic process"/>
    <property type="evidence" value="ECO:0007669"/>
    <property type="project" value="InterPro"/>
</dbReference>
<dbReference type="EMBL" id="JAEUBE010000295">
    <property type="protein sequence ID" value="KAH3665476.1"/>
    <property type="molecule type" value="Genomic_DNA"/>
</dbReference>
<dbReference type="InterPro" id="IPR002161">
    <property type="entry name" value="PdxT/SNO"/>
</dbReference>
<dbReference type="HAMAP" id="MF_01615">
    <property type="entry name" value="PdxT"/>
    <property type="match status" value="1"/>
</dbReference>
<dbReference type="Gene3D" id="3.40.50.880">
    <property type="match status" value="1"/>
</dbReference>
<gene>
    <name evidence="4" type="ORF">OGAPHI_003661</name>
</gene>
<dbReference type="GO" id="GO:0004359">
    <property type="term" value="F:glutaminase activity"/>
    <property type="evidence" value="ECO:0007669"/>
    <property type="project" value="InterPro"/>
</dbReference>
<evidence type="ECO:0000256" key="2">
    <source>
        <dbReference type="PIRSR" id="PIRSR005639-1"/>
    </source>
</evidence>
<evidence type="ECO:0008006" key="6">
    <source>
        <dbReference type="Google" id="ProtNLM"/>
    </source>
</evidence>
<evidence type="ECO:0000313" key="5">
    <source>
        <dbReference type="Proteomes" id="UP000769157"/>
    </source>
</evidence>
<dbReference type="GO" id="GO:0005829">
    <property type="term" value="C:cytosol"/>
    <property type="evidence" value="ECO:0007669"/>
    <property type="project" value="TreeGrafter"/>
</dbReference>
<comment type="caution">
    <text evidence="4">The sequence shown here is derived from an EMBL/GenBank/DDBJ whole genome shotgun (WGS) entry which is preliminary data.</text>
</comment>
<dbReference type="InterPro" id="IPR029062">
    <property type="entry name" value="Class_I_gatase-like"/>
</dbReference>
<feature type="active site" description="Charge relay system" evidence="2">
    <location>
        <position position="227"/>
    </location>
</feature>
<reference evidence="4" key="2">
    <citation type="submission" date="2021-01" db="EMBL/GenBank/DDBJ databases">
        <authorList>
            <person name="Schikora-Tamarit M.A."/>
        </authorList>
    </citation>
    <scope>NUCLEOTIDE SEQUENCE</scope>
    <source>
        <strain evidence="4">CBS6075</strain>
    </source>
</reference>
<dbReference type="GO" id="GO:0008614">
    <property type="term" value="P:pyridoxine metabolic process"/>
    <property type="evidence" value="ECO:0007669"/>
    <property type="project" value="TreeGrafter"/>
</dbReference>
<keyword evidence="5" id="KW-1185">Reference proteome</keyword>
<dbReference type="RefSeq" id="XP_046060680.1">
    <property type="nucleotide sequence ID" value="XM_046204658.1"/>
</dbReference>
<feature type="active site" description="Nucleophile" evidence="2">
    <location>
        <position position="101"/>
    </location>
</feature>
<dbReference type="GO" id="GO:1903600">
    <property type="term" value="C:glutaminase complex"/>
    <property type="evidence" value="ECO:0007669"/>
    <property type="project" value="TreeGrafter"/>
</dbReference>